<dbReference type="AlphaFoldDB" id="A4JFM4"/>
<dbReference type="EMBL" id="CP000614">
    <property type="protein sequence ID" value="ABO55077.1"/>
    <property type="molecule type" value="Genomic_DNA"/>
</dbReference>
<reference evidence="3" key="1">
    <citation type="submission" date="2007-03" db="EMBL/GenBank/DDBJ databases">
        <title>Complete sequence of chromosome 1 of Burkholderia vietnamiensis G4.</title>
        <authorList>
            <consortium name="US DOE Joint Genome Institute"/>
            <person name="Copeland A."/>
            <person name="Lucas S."/>
            <person name="Lapidus A."/>
            <person name="Barry K."/>
            <person name="Detter J.C."/>
            <person name="Glavina del Rio T."/>
            <person name="Hammon N."/>
            <person name="Israni S."/>
            <person name="Dalin E."/>
            <person name="Tice H."/>
            <person name="Pitluck S."/>
            <person name="Chain P."/>
            <person name="Malfatti S."/>
            <person name="Shin M."/>
            <person name="Vergez L."/>
            <person name="Schmutz J."/>
            <person name="Larimer F."/>
            <person name="Land M."/>
            <person name="Hauser L."/>
            <person name="Kyrpides N."/>
            <person name="Tiedje J."/>
            <person name="Richardson P."/>
        </authorList>
    </citation>
    <scope>NUCLEOTIDE SEQUENCE [LARGE SCALE GENOMIC DNA]</scope>
    <source>
        <strain evidence="3">G4 / LMG 22486</strain>
    </source>
</reference>
<dbReference type="KEGG" id="bvi:Bcep1808_2075"/>
<evidence type="ECO:0000313" key="3">
    <source>
        <dbReference type="Proteomes" id="UP000002287"/>
    </source>
</evidence>
<protein>
    <submittedName>
        <fullName evidence="2">Uncharacterized protein</fullName>
    </submittedName>
</protein>
<evidence type="ECO:0000313" key="2">
    <source>
        <dbReference type="EMBL" id="ABO55077.1"/>
    </source>
</evidence>
<feature type="compositionally biased region" description="Basic and acidic residues" evidence="1">
    <location>
        <begin position="232"/>
        <end position="245"/>
    </location>
</feature>
<proteinExistence type="predicted"/>
<gene>
    <name evidence="2" type="ordered locus">Bcep1808_2075</name>
</gene>
<feature type="region of interest" description="Disordered" evidence="1">
    <location>
        <begin position="226"/>
        <end position="245"/>
    </location>
</feature>
<name>A4JFM4_BURVG</name>
<dbReference type="HOGENOM" id="CLU_1131947_0_0_4"/>
<evidence type="ECO:0000256" key="1">
    <source>
        <dbReference type="SAM" id="MobiDB-lite"/>
    </source>
</evidence>
<dbReference type="Proteomes" id="UP000002287">
    <property type="component" value="Chromosome 1"/>
</dbReference>
<organism evidence="2 3">
    <name type="scientific">Burkholderia vietnamiensis (strain G4 / LMG 22486)</name>
    <name type="common">Burkholderia cepacia (strain R1808)</name>
    <dbReference type="NCBI Taxonomy" id="269482"/>
    <lineage>
        <taxon>Bacteria</taxon>
        <taxon>Pseudomonadati</taxon>
        <taxon>Pseudomonadota</taxon>
        <taxon>Betaproteobacteria</taxon>
        <taxon>Burkholderiales</taxon>
        <taxon>Burkholderiaceae</taxon>
        <taxon>Burkholderia</taxon>
        <taxon>Burkholderia cepacia complex</taxon>
    </lineage>
</organism>
<sequence length="245" mass="26382">MAADKIDPSEKPSAPLTPVRRTRLQLRPDVGFVAVGGGRTLDDAMDAAGALVGRGPVGATAARLAKLLNEGRTYRECGEALGVYHGTIATWARQMGDQIANEQASRAEPIPIPIVIADAEERARLRRAAMMKRLEALLLGGLTQRECAERLRVTEKTISKCIKASDALQAARHAGSQKRRAPALGELEQLLRRGLTQTRCAKILGASATSIRGWIDNDPILQSARAEGLAQRSERRGLAGLKRPD</sequence>
<accession>A4JFM4</accession>